<dbReference type="EMBL" id="BKCJ011787433">
    <property type="protein sequence ID" value="GFD52870.1"/>
    <property type="molecule type" value="Genomic_DNA"/>
</dbReference>
<name>A0A699X319_TANCI</name>
<gene>
    <name evidence="1" type="ORF">Tci_924839</name>
</gene>
<dbReference type="AlphaFoldDB" id="A0A699X319"/>
<feature type="non-terminal residue" evidence="1">
    <location>
        <position position="1"/>
    </location>
</feature>
<reference evidence="1" key="1">
    <citation type="journal article" date="2019" name="Sci. Rep.">
        <title>Draft genome of Tanacetum cinerariifolium, the natural source of mosquito coil.</title>
        <authorList>
            <person name="Yamashiro T."/>
            <person name="Shiraishi A."/>
            <person name="Satake H."/>
            <person name="Nakayama K."/>
        </authorList>
    </citation>
    <scope>NUCLEOTIDE SEQUENCE</scope>
</reference>
<organism evidence="1">
    <name type="scientific">Tanacetum cinerariifolium</name>
    <name type="common">Dalmatian daisy</name>
    <name type="synonym">Chrysanthemum cinerariifolium</name>
    <dbReference type="NCBI Taxonomy" id="118510"/>
    <lineage>
        <taxon>Eukaryota</taxon>
        <taxon>Viridiplantae</taxon>
        <taxon>Streptophyta</taxon>
        <taxon>Embryophyta</taxon>
        <taxon>Tracheophyta</taxon>
        <taxon>Spermatophyta</taxon>
        <taxon>Magnoliopsida</taxon>
        <taxon>eudicotyledons</taxon>
        <taxon>Gunneridae</taxon>
        <taxon>Pentapetalae</taxon>
        <taxon>asterids</taxon>
        <taxon>campanulids</taxon>
        <taxon>Asterales</taxon>
        <taxon>Asteraceae</taxon>
        <taxon>Asteroideae</taxon>
        <taxon>Anthemideae</taxon>
        <taxon>Anthemidinae</taxon>
        <taxon>Tanacetum</taxon>
    </lineage>
</organism>
<comment type="caution">
    <text evidence="1">The sequence shown here is derived from an EMBL/GenBank/DDBJ whole genome shotgun (WGS) entry which is preliminary data.</text>
</comment>
<accession>A0A699X319</accession>
<sequence>GIVLQKKTTRGYRNEIARLKGIGMNELERRMEEMGIYLPSGISVEYFTYHVLFGEDEAGVLDPTFLTEVLADLQQPGHIVS</sequence>
<evidence type="ECO:0000313" key="1">
    <source>
        <dbReference type="EMBL" id="GFD52870.1"/>
    </source>
</evidence>
<protein>
    <submittedName>
        <fullName evidence="1">Uncharacterized protein</fullName>
    </submittedName>
</protein>
<proteinExistence type="predicted"/>